<organism evidence="1">
    <name type="scientific">Phenylobacterium glaciei</name>
    <dbReference type="NCBI Taxonomy" id="2803784"/>
    <lineage>
        <taxon>Bacteria</taxon>
        <taxon>Pseudomonadati</taxon>
        <taxon>Pseudomonadota</taxon>
        <taxon>Alphaproteobacteria</taxon>
        <taxon>Caulobacterales</taxon>
        <taxon>Caulobacteraceae</taxon>
        <taxon>Phenylobacterium</taxon>
    </lineage>
</organism>
<name>A0A974P1U2_9CAUL</name>
<dbReference type="AlphaFoldDB" id="A0A974P1U2"/>
<protein>
    <submittedName>
        <fullName evidence="1">Uncharacterized protein</fullName>
    </submittedName>
</protein>
<dbReference type="EMBL" id="CP068570">
    <property type="protein sequence ID" value="QQZ49377.1"/>
    <property type="molecule type" value="Genomic_DNA"/>
</dbReference>
<proteinExistence type="predicted"/>
<gene>
    <name evidence="1" type="ORF">JKL49_20495</name>
</gene>
<evidence type="ECO:0000313" key="1">
    <source>
        <dbReference type="EMBL" id="QQZ49377.1"/>
    </source>
</evidence>
<sequence length="60" mass="6652">MADINRYTETPLKLADARTGQIRFSGVLVLDDHQAVVRSLVMLAPITSVNTRDSILLRAQ</sequence>
<accession>A0A974P1U2</accession>
<reference evidence="1" key="1">
    <citation type="submission" date="2021-01" db="EMBL/GenBank/DDBJ databases">
        <title>Genome sequence of Phenylobacterium sp. 20VBR1 isolated from a valley glaceir, Ny-Alesund, Svalbard.</title>
        <authorList>
            <person name="Thomas F.A."/>
            <person name="Krishnan K.P."/>
            <person name="Sinha R.K."/>
        </authorList>
    </citation>
    <scope>NUCLEOTIDE SEQUENCE</scope>
    <source>
        <strain evidence="1">20VBR1</strain>
    </source>
</reference>